<dbReference type="Proteomes" id="UP000654075">
    <property type="component" value="Unassembled WGS sequence"/>
</dbReference>
<protein>
    <submittedName>
        <fullName evidence="1">Uncharacterized protein</fullName>
    </submittedName>
</protein>
<comment type="caution">
    <text evidence="1">The sequence shown here is derived from an EMBL/GenBank/DDBJ whole genome shotgun (WGS) entry which is preliminary data.</text>
</comment>
<reference evidence="1" key="1">
    <citation type="submission" date="2021-02" db="EMBL/GenBank/DDBJ databases">
        <authorList>
            <person name="Dougan E. K."/>
            <person name="Rhodes N."/>
            <person name="Thang M."/>
            <person name="Chan C."/>
        </authorList>
    </citation>
    <scope>NUCLEOTIDE SEQUENCE</scope>
</reference>
<sequence>MASPMEIGTCGVGLSQHELSSRQLQALLRAAAQAICDAGGAMGADAEVVEQALAQQVQAAGTSLQQIALLSGGLPPVNCCSGPAGGGGGGSGGSTEHVFLGEPGAGSLWALSLGHHERGGVREGWDLAAEQRQVKYLMPGGMPSCERDETKRQRRGIA</sequence>
<evidence type="ECO:0000313" key="2">
    <source>
        <dbReference type="Proteomes" id="UP000654075"/>
    </source>
</evidence>
<name>A0A813HJD8_POLGL</name>
<organism evidence="1 2">
    <name type="scientific">Polarella glacialis</name>
    <name type="common">Dinoflagellate</name>
    <dbReference type="NCBI Taxonomy" id="89957"/>
    <lineage>
        <taxon>Eukaryota</taxon>
        <taxon>Sar</taxon>
        <taxon>Alveolata</taxon>
        <taxon>Dinophyceae</taxon>
        <taxon>Suessiales</taxon>
        <taxon>Suessiaceae</taxon>
        <taxon>Polarella</taxon>
    </lineage>
</organism>
<dbReference type="EMBL" id="CAJNNV010032025">
    <property type="protein sequence ID" value="CAE8638623.1"/>
    <property type="molecule type" value="Genomic_DNA"/>
</dbReference>
<gene>
    <name evidence="1" type="ORF">PGLA1383_LOCUS53785</name>
</gene>
<accession>A0A813HJD8</accession>
<keyword evidence="2" id="KW-1185">Reference proteome</keyword>
<dbReference type="AlphaFoldDB" id="A0A813HJD8"/>
<evidence type="ECO:0000313" key="1">
    <source>
        <dbReference type="EMBL" id="CAE8638623.1"/>
    </source>
</evidence>
<proteinExistence type="predicted"/>